<accession>R0MI16</accession>
<organism evidence="1 2">
    <name type="scientific">Nosema bombycis (strain CQ1 / CVCC 102059)</name>
    <name type="common">Microsporidian parasite</name>
    <name type="synonym">Pebrine of silkworm</name>
    <dbReference type="NCBI Taxonomy" id="578461"/>
    <lineage>
        <taxon>Eukaryota</taxon>
        <taxon>Fungi</taxon>
        <taxon>Fungi incertae sedis</taxon>
        <taxon>Microsporidia</taxon>
        <taxon>Nosematidae</taxon>
        <taxon>Nosema</taxon>
    </lineage>
</organism>
<dbReference type="HOGENOM" id="CLU_2590358_0_0_1"/>
<dbReference type="InterPro" id="IPR052054">
    <property type="entry name" value="Oxidative_DNA_repair_enzyme"/>
</dbReference>
<dbReference type="AlphaFoldDB" id="R0MI16"/>
<dbReference type="OrthoDB" id="238681at2759"/>
<dbReference type="Proteomes" id="UP000016927">
    <property type="component" value="Unassembled WGS sequence"/>
</dbReference>
<reference evidence="1 2" key="1">
    <citation type="journal article" date="2013" name="BMC Genomics">
        <title>Comparative genomics of parasitic silkworm microsporidia reveal an association between genome expansion and host adaptation.</title>
        <authorList>
            <person name="Pan G."/>
            <person name="Xu J."/>
            <person name="Li T."/>
            <person name="Xia Q."/>
            <person name="Liu S.L."/>
            <person name="Zhang G."/>
            <person name="Li S."/>
            <person name="Li C."/>
            <person name="Liu H."/>
            <person name="Yang L."/>
            <person name="Liu T."/>
            <person name="Zhang X."/>
            <person name="Wu Z."/>
            <person name="Fan W."/>
            <person name="Dang X."/>
            <person name="Xiang H."/>
            <person name="Tao M."/>
            <person name="Li Y."/>
            <person name="Hu J."/>
            <person name="Li Z."/>
            <person name="Lin L."/>
            <person name="Luo J."/>
            <person name="Geng L."/>
            <person name="Wang L."/>
            <person name="Long M."/>
            <person name="Wan Y."/>
            <person name="He N."/>
            <person name="Zhang Z."/>
            <person name="Lu C."/>
            <person name="Keeling P.J."/>
            <person name="Wang J."/>
            <person name="Xiang Z."/>
            <person name="Zhou Z."/>
        </authorList>
    </citation>
    <scope>NUCLEOTIDE SEQUENCE [LARGE SCALE GENOMIC DNA]</scope>
    <source>
        <strain evidence="2">CQ1 / CVCC 102059</strain>
    </source>
</reference>
<dbReference type="InterPro" id="IPR011257">
    <property type="entry name" value="DNA_glycosylase"/>
</dbReference>
<sequence length="80" mass="9085">MLLSLSGIGPKVADCILLMGFGFLDVVPIDTHIFKFALKTFDLNTQNLNKTTYSLIQDEFILRYGEYAGIVQLFIFKSYL</sequence>
<dbReference type="GO" id="GO:0005634">
    <property type="term" value="C:nucleus"/>
    <property type="evidence" value="ECO:0007669"/>
    <property type="project" value="TreeGrafter"/>
</dbReference>
<dbReference type="GO" id="GO:0006285">
    <property type="term" value="P:base-excision repair, AP site formation"/>
    <property type="evidence" value="ECO:0007669"/>
    <property type="project" value="TreeGrafter"/>
</dbReference>
<proteinExistence type="predicted"/>
<dbReference type="VEuPathDB" id="MicrosporidiaDB:NBO_448g0005"/>
<dbReference type="PANTHER" id="PTHR10242:SF2">
    <property type="entry name" value="N-GLYCOSYLASE_DNA LYASE"/>
    <property type="match status" value="1"/>
</dbReference>
<evidence type="ECO:0000313" key="1">
    <source>
        <dbReference type="EMBL" id="EOB12408.1"/>
    </source>
</evidence>
<dbReference type="SUPFAM" id="SSF48150">
    <property type="entry name" value="DNA-glycosylase"/>
    <property type="match status" value="1"/>
</dbReference>
<gene>
    <name evidence="1" type="primary">OGG1</name>
    <name evidence="1" type="ORF">NBO_448g0005</name>
</gene>
<dbReference type="Gene3D" id="1.10.340.30">
    <property type="entry name" value="Hypothetical protein, domain 2"/>
    <property type="match status" value="1"/>
</dbReference>
<dbReference type="PANTHER" id="PTHR10242">
    <property type="entry name" value="8-OXOGUANINE DNA GLYCOSYLASE"/>
    <property type="match status" value="1"/>
</dbReference>
<dbReference type="EMBL" id="KB909356">
    <property type="protein sequence ID" value="EOB12408.1"/>
    <property type="molecule type" value="Genomic_DNA"/>
</dbReference>
<dbReference type="InterPro" id="IPR023170">
    <property type="entry name" value="HhH_base_excis_C"/>
</dbReference>
<evidence type="ECO:0000313" key="2">
    <source>
        <dbReference type="Proteomes" id="UP000016927"/>
    </source>
</evidence>
<dbReference type="Gene3D" id="1.10.1670.10">
    <property type="entry name" value="Helix-hairpin-Helix base-excision DNA repair enzymes (C-terminal)"/>
    <property type="match status" value="1"/>
</dbReference>
<name>R0MI16_NOSB1</name>
<dbReference type="GO" id="GO:0034039">
    <property type="term" value="F:8-oxo-7,8-dihydroguanine DNA N-glycosylase activity"/>
    <property type="evidence" value="ECO:0007669"/>
    <property type="project" value="TreeGrafter"/>
</dbReference>
<protein>
    <submittedName>
        <fullName evidence="1">N-glycosylase/DNA lyase</fullName>
    </submittedName>
</protein>
<keyword evidence="1" id="KW-0456">Lyase</keyword>
<dbReference type="GO" id="GO:0016829">
    <property type="term" value="F:lyase activity"/>
    <property type="evidence" value="ECO:0007669"/>
    <property type="project" value="UniProtKB-KW"/>
</dbReference>
<keyword evidence="2" id="KW-1185">Reference proteome</keyword>
<dbReference type="STRING" id="578461.R0MI16"/>